<dbReference type="PROSITE" id="PS00211">
    <property type="entry name" value="ABC_TRANSPORTER_1"/>
    <property type="match status" value="1"/>
</dbReference>
<dbReference type="Proteomes" id="UP000436911">
    <property type="component" value="Unassembled WGS sequence"/>
</dbReference>
<evidence type="ECO:0000256" key="6">
    <source>
        <dbReference type="ARBA" id="ARBA00022840"/>
    </source>
</evidence>
<dbReference type="Pfam" id="PF08352">
    <property type="entry name" value="oligo_HPY"/>
    <property type="match status" value="1"/>
</dbReference>
<dbReference type="EMBL" id="QUSG01000002">
    <property type="protein sequence ID" value="KAA3530171.1"/>
    <property type="molecule type" value="Genomic_DNA"/>
</dbReference>
<dbReference type="SUPFAM" id="SSF52540">
    <property type="entry name" value="P-loop containing nucleoside triphosphate hydrolases"/>
    <property type="match status" value="1"/>
</dbReference>
<reference evidence="9 10" key="1">
    <citation type="submission" date="2018-08" db="EMBL/GenBank/DDBJ databases">
        <title>Genome sequencing of Agrobacterium vitis strain ICMP 10754.</title>
        <authorList>
            <person name="Visnovsky S.B."/>
            <person name="Pitman A.R."/>
        </authorList>
    </citation>
    <scope>NUCLEOTIDE SEQUENCE [LARGE SCALE GENOMIC DNA]</scope>
    <source>
        <strain evidence="9 10">ICMP 10754</strain>
    </source>
</reference>
<keyword evidence="3" id="KW-0813">Transport</keyword>
<dbReference type="CDD" id="cd03257">
    <property type="entry name" value="ABC_NikE_OppD_transporters"/>
    <property type="match status" value="1"/>
</dbReference>
<feature type="domain" description="ABC transporter" evidence="8">
    <location>
        <begin position="16"/>
        <end position="264"/>
    </location>
</feature>
<dbReference type="SMART" id="SM00382">
    <property type="entry name" value="AAA"/>
    <property type="match status" value="1"/>
</dbReference>
<dbReference type="RefSeq" id="WP_060717442.1">
    <property type="nucleotide sequence ID" value="NZ_CP055266.1"/>
</dbReference>
<evidence type="ECO:0000313" key="9">
    <source>
        <dbReference type="EMBL" id="KAA3530171.1"/>
    </source>
</evidence>
<proteinExistence type="inferred from homology"/>
<comment type="subcellular location">
    <subcellularLocation>
        <location evidence="1">Cell inner membrane</location>
        <topology evidence="1">Peripheral membrane protein</topology>
    </subcellularLocation>
</comment>
<dbReference type="InterPro" id="IPR003593">
    <property type="entry name" value="AAA+_ATPase"/>
</dbReference>
<dbReference type="GO" id="GO:0015833">
    <property type="term" value="P:peptide transport"/>
    <property type="evidence" value="ECO:0007669"/>
    <property type="project" value="InterPro"/>
</dbReference>
<dbReference type="InterPro" id="IPR027417">
    <property type="entry name" value="P-loop_NTPase"/>
</dbReference>
<evidence type="ECO:0000259" key="8">
    <source>
        <dbReference type="PROSITE" id="PS50893"/>
    </source>
</evidence>
<gene>
    <name evidence="9" type="ORF">DXT89_05365</name>
</gene>
<comment type="similarity">
    <text evidence="2">Belongs to the ABC transporter superfamily.</text>
</comment>
<organism evidence="9 10">
    <name type="scientific">Agrobacterium vitis</name>
    <name type="common">Rhizobium vitis</name>
    <dbReference type="NCBI Taxonomy" id="373"/>
    <lineage>
        <taxon>Bacteria</taxon>
        <taxon>Pseudomonadati</taxon>
        <taxon>Pseudomonadota</taxon>
        <taxon>Alphaproteobacteria</taxon>
        <taxon>Hyphomicrobiales</taxon>
        <taxon>Rhizobiaceae</taxon>
        <taxon>Rhizobium/Agrobacterium group</taxon>
        <taxon>Agrobacterium</taxon>
    </lineage>
</organism>
<evidence type="ECO:0000256" key="3">
    <source>
        <dbReference type="ARBA" id="ARBA00022448"/>
    </source>
</evidence>
<dbReference type="GO" id="GO:0016887">
    <property type="term" value="F:ATP hydrolysis activity"/>
    <property type="evidence" value="ECO:0007669"/>
    <property type="project" value="InterPro"/>
</dbReference>
<protein>
    <submittedName>
        <fullName evidence="9">ABC transporter ATP-binding protein</fullName>
    </submittedName>
</protein>
<evidence type="ECO:0000313" key="10">
    <source>
        <dbReference type="Proteomes" id="UP000436911"/>
    </source>
</evidence>
<dbReference type="Pfam" id="PF00005">
    <property type="entry name" value="ABC_tran"/>
    <property type="match status" value="1"/>
</dbReference>
<dbReference type="PROSITE" id="PS50893">
    <property type="entry name" value="ABC_TRANSPORTER_2"/>
    <property type="match status" value="1"/>
</dbReference>
<dbReference type="InterPro" id="IPR050388">
    <property type="entry name" value="ABC_Ni/Peptide_Import"/>
</dbReference>
<keyword evidence="4" id="KW-1003">Cell membrane</keyword>
<dbReference type="PANTHER" id="PTHR43297">
    <property type="entry name" value="OLIGOPEPTIDE TRANSPORT ATP-BINDING PROTEIN APPD"/>
    <property type="match status" value="1"/>
</dbReference>
<dbReference type="GeneID" id="60680765"/>
<keyword evidence="6 9" id="KW-0067">ATP-binding</keyword>
<evidence type="ECO:0000256" key="1">
    <source>
        <dbReference type="ARBA" id="ARBA00004417"/>
    </source>
</evidence>
<keyword evidence="5" id="KW-0547">Nucleotide-binding</keyword>
<dbReference type="FunFam" id="3.40.50.300:FF:000016">
    <property type="entry name" value="Oligopeptide ABC transporter ATP-binding component"/>
    <property type="match status" value="1"/>
</dbReference>
<dbReference type="PANTHER" id="PTHR43297:SF2">
    <property type="entry name" value="DIPEPTIDE TRANSPORT ATP-BINDING PROTEIN DPPD"/>
    <property type="match status" value="1"/>
</dbReference>
<dbReference type="GO" id="GO:0005524">
    <property type="term" value="F:ATP binding"/>
    <property type="evidence" value="ECO:0007669"/>
    <property type="project" value="UniProtKB-KW"/>
</dbReference>
<evidence type="ECO:0000256" key="7">
    <source>
        <dbReference type="ARBA" id="ARBA00023136"/>
    </source>
</evidence>
<comment type="caution">
    <text evidence="9">The sequence shown here is derived from an EMBL/GenBank/DDBJ whole genome shotgun (WGS) entry which is preliminary data.</text>
</comment>
<accession>A0A368P1U6</accession>
<dbReference type="GO" id="GO:0055085">
    <property type="term" value="P:transmembrane transport"/>
    <property type="evidence" value="ECO:0007669"/>
    <property type="project" value="UniProtKB-ARBA"/>
</dbReference>
<dbReference type="AlphaFoldDB" id="A0A368P1U6"/>
<dbReference type="InterPro" id="IPR017871">
    <property type="entry name" value="ABC_transporter-like_CS"/>
</dbReference>
<dbReference type="GO" id="GO:0005886">
    <property type="term" value="C:plasma membrane"/>
    <property type="evidence" value="ECO:0007669"/>
    <property type="project" value="UniProtKB-SubCell"/>
</dbReference>
<evidence type="ECO:0000256" key="4">
    <source>
        <dbReference type="ARBA" id="ARBA00022475"/>
    </source>
</evidence>
<sequence>MNQNDPIKDRPLLLDVNGLSVSFATDRGYVRAVRDVSFGVREGEILSVVGESGSGKSVTLLSLLGLHDRKTTRVDGTVTFRGQRILEMSASQMRRIRGKQIGLISQDPMTALNPVKTVGWQIAEQIRAHEPISARAARLRAIELLGEVGLSIPGEAVDRYPHQLSGGMRQRVVIAMALSCSPALLVADEPTTALDVTVQAQVLDLLIRLRKDFGSAIILITHDMGVVAEVADRVAVMYAGRIVERGTTDQIFSTPMHPYSWGLMASIPPLTGPRLTRLKSIPGMPPTPDSLTEGCGFAPRCMFAREECAAHPPLRRMGEQSALCVLDGPEREALRQDILPLETLA</sequence>
<evidence type="ECO:0000256" key="5">
    <source>
        <dbReference type="ARBA" id="ARBA00022741"/>
    </source>
</evidence>
<dbReference type="Gene3D" id="3.40.50.300">
    <property type="entry name" value="P-loop containing nucleotide triphosphate hydrolases"/>
    <property type="match status" value="1"/>
</dbReference>
<keyword evidence="7" id="KW-0472">Membrane</keyword>
<dbReference type="InterPro" id="IPR013563">
    <property type="entry name" value="Oligopep_ABC_C"/>
</dbReference>
<dbReference type="OrthoDB" id="9815712at2"/>
<evidence type="ECO:0000256" key="2">
    <source>
        <dbReference type="ARBA" id="ARBA00005417"/>
    </source>
</evidence>
<dbReference type="NCBIfam" id="TIGR01727">
    <property type="entry name" value="oligo_HPY"/>
    <property type="match status" value="1"/>
</dbReference>
<name>A0A368P1U6_AGRVI</name>
<dbReference type="InterPro" id="IPR003439">
    <property type="entry name" value="ABC_transporter-like_ATP-bd"/>
</dbReference>